<evidence type="ECO:0000313" key="2">
    <source>
        <dbReference type="Proteomes" id="UP000018144"/>
    </source>
</evidence>
<gene>
    <name evidence="1" type="ORF">PCON_11531</name>
</gene>
<name>U4LUQ8_PYROM</name>
<accession>U4LUQ8</accession>
<protein>
    <submittedName>
        <fullName evidence="1">Uncharacterized protein</fullName>
    </submittedName>
</protein>
<proteinExistence type="predicted"/>
<organism evidence="1 2">
    <name type="scientific">Pyronema omphalodes (strain CBS 100304)</name>
    <name type="common">Pyronema confluens</name>
    <dbReference type="NCBI Taxonomy" id="1076935"/>
    <lineage>
        <taxon>Eukaryota</taxon>
        <taxon>Fungi</taxon>
        <taxon>Dikarya</taxon>
        <taxon>Ascomycota</taxon>
        <taxon>Pezizomycotina</taxon>
        <taxon>Pezizomycetes</taxon>
        <taxon>Pezizales</taxon>
        <taxon>Pyronemataceae</taxon>
        <taxon>Pyronema</taxon>
    </lineage>
</organism>
<evidence type="ECO:0000313" key="1">
    <source>
        <dbReference type="EMBL" id="CCX31861.1"/>
    </source>
</evidence>
<sequence length="202" mass="22094">MFLSFVETSSLFQAANGAASSPPRNQIVSSSSCKARSYQRQAKCRSSTRIAKRKVVCQADKKPAVASTPRQIKRFAQAGRSWELLEKATTVAKDHKVIEGFARMTLVPESQPVRAATQTVYRTAAQPAVTAGCTACNLGLQTTVPISSHTYNPIWHPASRTADRSTRVAEDLKENQTVEQHRDGTLAFSVEEGEKPVEMVSQ</sequence>
<dbReference type="EMBL" id="HF935655">
    <property type="protein sequence ID" value="CCX31861.1"/>
    <property type="molecule type" value="Genomic_DNA"/>
</dbReference>
<keyword evidence="2" id="KW-1185">Reference proteome</keyword>
<dbReference type="Proteomes" id="UP000018144">
    <property type="component" value="Unassembled WGS sequence"/>
</dbReference>
<dbReference type="AlphaFoldDB" id="U4LUQ8"/>
<reference evidence="1 2" key="1">
    <citation type="journal article" date="2013" name="PLoS Genet.">
        <title>The genome and development-dependent transcriptomes of Pyronema confluens: a window into fungal evolution.</title>
        <authorList>
            <person name="Traeger S."/>
            <person name="Altegoer F."/>
            <person name="Freitag M."/>
            <person name="Gabaldon T."/>
            <person name="Kempken F."/>
            <person name="Kumar A."/>
            <person name="Marcet-Houben M."/>
            <person name="Poggeler S."/>
            <person name="Stajich J.E."/>
            <person name="Nowrousian M."/>
        </authorList>
    </citation>
    <scope>NUCLEOTIDE SEQUENCE [LARGE SCALE GENOMIC DNA]</scope>
    <source>
        <strain evidence="2">CBS 100304</strain>
        <tissue evidence="1">Vegetative mycelium</tissue>
    </source>
</reference>